<name>A0ABW9ZP26_9BACT</name>
<evidence type="ECO:0000256" key="3">
    <source>
        <dbReference type="ARBA" id="ARBA00022679"/>
    </source>
</evidence>
<accession>A0ABW9ZP26</accession>
<dbReference type="Pfam" id="PF03734">
    <property type="entry name" value="YkuD"/>
    <property type="match status" value="1"/>
</dbReference>
<evidence type="ECO:0000256" key="1">
    <source>
        <dbReference type="ARBA" id="ARBA00004752"/>
    </source>
</evidence>
<comment type="pathway">
    <text evidence="1 7">Cell wall biogenesis; peptidoglycan biosynthesis.</text>
</comment>
<evidence type="ECO:0000256" key="2">
    <source>
        <dbReference type="ARBA" id="ARBA00005992"/>
    </source>
</evidence>
<reference evidence="9 10" key="1">
    <citation type="submission" date="2020-01" db="EMBL/GenBank/DDBJ databases">
        <title>Genome analysis.</title>
        <authorList>
            <person name="Wu S."/>
            <person name="Wang G."/>
        </authorList>
    </citation>
    <scope>NUCLEOTIDE SEQUENCE [LARGE SCALE GENOMIC DNA]</scope>
    <source>
        <strain evidence="9 10">SYL130</strain>
    </source>
</reference>
<evidence type="ECO:0000259" key="8">
    <source>
        <dbReference type="PROSITE" id="PS52029"/>
    </source>
</evidence>
<dbReference type="RefSeq" id="WP_161817150.1">
    <property type="nucleotide sequence ID" value="NZ_JAACJS010000002.1"/>
</dbReference>
<keyword evidence="3" id="KW-0808">Transferase</keyword>
<dbReference type="InterPro" id="IPR038063">
    <property type="entry name" value="Transpep_catalytic_dom"/>
</dbReference>
<dbReference type="Proteomes" id="UP000753802">
    <property type="component" value="Unassembled WGS sequence"/>
</dbReference>
<feature type="active site" description="Proton donor/acceptor" evidence="7">
    <location>
        <position position="431"/>
    </location>
</feature>
<dbReference type="PROSITE" id="PS52029">
    <property type="entry name" value="LD_TPASE"/>
    <property type="match status" value="1"/>
</dbReference>
<keyword evidence="6 7" id="KW-0961">Cell wall biogenesis/degradation</keyword>
<feature type="domain" description="L,D-TPase catalytic" evidence="8">
    <location>
        <begin position="316"/>
        <end position="476"/>
    </location>
</feature>
<dbReference type="EMBL" id="JAACJS010000002">
    <property type="protein sequence ID" value="NCI48841.1"/>
    <property type="molecule type" value="Genomic_DNA"/>
</dbReference>
<dbReference type="Gene3D" id="2.40.440.10">
    <property type="entry name" value="L,D-transpeptidase catalytic domain-like"/>
    <property type="match status" value="1"/>
</dbReference>
<evidence type="ECO:0000256" key="7">
    <source>
        <dbReference type="PROSITE-ProRule" id="PRU01373"/>
    </source>
</evidence>
<dbReference type="InterPro" id="IPR036365">
    <property type="entry name" value="PGBD-like_sf"/>
</dbReference>
<protein>
    <submittedName>
        <fullName evidence="9">L,D-transpeptidase family protein</fullName>
    </submittedName>
</protein>
<comment type="similarity">
    <text evidence="2">Belongs to the YkuD family.</text>
</comment>
<evidence type="ECO:0000256" key="4">
    <source>
        <dbReference type="ARBA" id="ARBA00022960"/>
    </source>
</evidence>
<evidence type="ECO:0000313" key="10">
    <source>
        <dbReference type="Proteomes" id="UP000753802"/>
    </source>
</evidence>
<dbReference type="SUPFAM" id="SSF141523">
    <property type="entry name" value="L,D-transpeptidase catalytic domain-like"/>
    <property type="match status" value="1"/>
</dbReference>
<evidence type="ECO:0000256" key="6">
    <source>
        <dbReference type="ARBA" id="ARBA00023316"/>
    </source>
</evidence>
<feature type="active site" description="Nucleophile" evidence="7">
    <location>
        <position position="450"/>
    </location>
</feature>
<dbReference type="PROSITE" id="PS51257">
    <property type="entry name" value="PROKAR_LIPOPROTEIN"/>
    <property type="match status" value="1"/>
</dbReference>
<dbReference type="CDD" id="cd16913">
    <property type="entry name" value="YkuD_like"/>
    <property type="match status" value="1"/>
</dbReference>
<evidence type="ECO:0000313" key="9">
    <source>
        <dbReference type="EMBL" id="NCI48841.1"/>
    </source>
</evidence>
<dbReference type="Pfam" id="PF01471">
    <property type="entry name" value="PG_binding_1"/>
    <property type="match status" value="1"/>
</dbReference>
<sequence length="530" mass="60745">MKKLLPVCCLFFLFSCKYFSSKKMVQRDTTITQKTSFNNLFFDSARIDAFIAENPQYAAFTDQFKDFYSHRNYQYAWFDTSGLAEQANNFINLQNNYINDLGDSSLYNPALQGLVDTLTGQRPNHVLNDARVMQTELLLTGQFFQYAAKVYKGSDIDAAQLGWFIPRKKIDLTALLDSSLKTKAKETDQFAPQNTQYKKLQEYLSKYLALEKQETNDTIANVPKSLKPGAVDARIVQIKNRLQLFGDIASADSSDVYDSLLVDGVKNFQRRMGLTVDGVIGNKMIGELNVPVSRRIRQVLVNMERVRWMPAEKDTNYILVNIPEYKMHVYDSGRLVFDMNVIVGSNANNTVIFNGNLKYVVFSPYWNVPESIVRKEIMPSIKRNPGYIARNNMEITGYSGGVPNVRQKPGPSNSLGLVKFLFPNNYSIYFHDTPNRELFTQTNRNFSHGCIRIGEPKKFAEYMLRNDSAWTSEAIDKAMHLAKEKWVSVQKPVPVFIVYFTAWVDKDGLLNFRKDIYGHDEKMSEKLFAN</sequence>
<dbReference type="InterPro" id="IPR052905">
    <property type="entry name" value="LD-transpeptidase_YkuD-like"/>
</dbReference>
<gene>
    <name evidence="9" type="ORF">GWC95_02835</name>
</gene>
<dbReference type="InterPro" id="IPR036366">
    <property type="entry name" value="PGBDSf"/>
</dbReference>
<dbReference type="InterPro" id="IPR045380">
    <property type="entry name" value="LD_TPept_scaffold_dom"/>
</dbReference>
<dbReference type="InterPro" id="IPR005490">
    <property type="entry name" value="LD_TPept_cat_dom"/>
</dbReference>
<proteinExistence type="inferred from homology"/>
<evidence type="ECO:0000256" key="5">
    <source>
        <dbReference type="ARBA" id="ARBA00022984"/>
    </source>
</evidence>
<dbReference type="InterPro" id="IPR002477">
    <property type="entry name" value="Peptidoglycan-bd-like"/>
</dbReference>
<organism evidence="9 10">
    <name type="scientific">Sediminibacterium roseum</name>
    <dbReference type="NCBI Taxonomy" id="1978412"/>
    <lineage>
        <taxon>Bacteria</taxon>
        <taxon>Pseudomonadati</taxon>
        <taxon>Bacteroidota</taxon>
        <taxon>Chitinophagia</taxon>
        <taxon>Chitinophagales</taxon>
        <taxon>Chitinophagaceae</taxon>
        <taxon>Sediminibacterium</taxon>
    </lineage>
</organism>
<dbReference type="PANTHER" id="PTHR41533:SF2">
    <property type="entry name" value="BLR7131 PROTEIN"/>
    <property type="match status" value="1"/>
</dbReference>
<dbReference type="PANTHER" id="PTHR41533">
    <property type="entry name" value="L,D-TRANSPEPTIDASE HI_1667-RELATED"/>
    <property type="match status" value="1"/>
</dbReference>
<dbReference type="Gene3D" id="1.10.101.10">
    <property type="entry name" value="PGBD-like superfamily/PGBD"/>
    <property type="match status" value="1"/>
</dbReference>
<comment type="caution">
    <text evidence="9">The sequence shown here is derived from an EMBL/GenBank/DDBJ whole genome shotgun (WGS) entry which is preliminary data.</text>
</comment>
<dbReference type="SUPFAM" id="SSF47090">
    <property type="entry name" value="PGBD-like"/>
    <property type="match status" value="1"/>
</dbReference>
<keyword evidence="10" id="KW-1185">Reference proteome</keyword>
<dbReference type="Pfam" id="PF20142">
    <property type="entry name" value="Scaffold"/>
    <property type="match status" value="1"/>
</dbReference>
<keyword evidence="5 7" id="KW-0573">Peptidoglycan synthesis</keyword>
<keyword evidence="4 7" id="KW-0133">Cell shape</keyword>